<dbReference type="PANTHER" id="PTHR30349:SF64">
    <property type="entry name" value="PROPHAGE INTEGRASE INTD-RELATED"/>
    <property type="match status" value="1"/>
</dbReference>
<dbReference type="InterPro" id="IPR002104">
    <property type="entry name" value="Integrase_catalytic"/>
</dbReference>
<keyword evidence="2" id="KW-0229">DNA integration</keyword>
<dbReference type="Pfam" id="PF13495">
    <property type="entry name" value="Phage_int_SAM_4"/>
    <property type="match status" value="1"/>
</dbReference>
<dbReference type="NCBIfam" id="NF040815">
    <property type="entry name" value="recomb_XerA_Arch"/>
    <property type="match status" value="1"/>
</dbReference>
<dbReference type="PANTHER" id="PTHR30349">
    <property type="entry name" value="PHAGE INTEGRASE-RELATED"/>
    <property type="match status" value="1"/>
</dbReference>
<dbReference type="RefSeq" id="WP_251743101.1">
    <property type="nucleotide sequence ID" value="NZ_JBHUOJ010000034.1"/>
</dbReference>
<accession>A0ABW5XAS9</accession>
<name>A0ABW5XAS9_9FLAO</name>
<dbReference type="InterPro" id="IPR011010">
    <property type="entry name" value="DNA_brk_join_enz"/>
</dbReference>
<dbReference type="InterPro" id="IPR010998">
    <property type="entry name" value="Integrase_recombinase_N"/>
</dbReference>
<sequence>MKKIDLTQFQHHAASQIGIHFSFDREMIEFIKLLKNISWSQTFGCFYFLANRFNLESFMVHMQGKNYLVDDSAINHIQLSRHIPSENDLLETRIELFKNYLTGKRYSESTIATYLSFTGKFIRFHKDTEDYTLRDVDRFVEKEIAGKRYAISSHRQCISALKHYFDFIELDSFDTSLLNRPEKSKFLPGVLSKEEVLDLLRATRNLKHRSILALIYSSGLRIGELLNLRLDHIDVDRKQILIKQAKGRKDRYVLLAESFIPLLYNYLQTYKPQIYFTEGQNNGQYTASSIRAFLKDSVKRAGIRKRVTPHTLRHSYATHMLENGIDIRYIQELLGHSRPETTMIYTHVTQKDLMKIRSPLDESLKELMDRNKDNPNLRLSRNLLG</sequence>
<protein>
    <submittedName>
        <fullName evidence="8">Site-specific tyrosine recombinase/integron integrase</fullName>
    </submittedName>
</protein>
<evidence type="ECO:0000259" key="6">
    <source>
        <dbReference type="PROSITE" id="PS51898"/>
    </source>
</evidence>
<dbReference type="InterPro" id="IPR004107">
    <property type="entry name" value="Integrase_SAM-like_N"/>
</dbReference>
<feature type="domain" description="Core-binding (CB)" evidence="7">
    <location>
        <begin position="88"/>
        <end position="169"/>
    </location>
</feature>
<keyword evidence="3 5" id="KW-0238">DNA-binding</keyword>
<evidence type="ECO:0000256" key="4">
    <source>
        <dbReference type="ARBA" id="ARBA00023172"/>
    </source>
</evidence>
<organism evidence="8 9">
    <name type="scientific">Christiangramia antarctica</name>
    <dbReference type="NCBI Taxonomy" id="2058158"/>
    <lineage>
        <taxon>Bacteria</taxon>
        <taxon>Pseudomonadati</taxon>
        <taxon>Bacteroidota</taxon>
        <taxon>Flavobacteriia</taxon>
        <taxon>Flavobacteriales</taxon>
        <taxon>Flavobacteriaceae</taxon>
        <taxon>Christiangramia</taxon>
    </lineage>
</organism>
<dbReference type="Gene3D" id="1.10.443.10">
    <property type="entry name" value="Intergrase catalytic core"/>
    <property type="match status" value="1"/>
</dbReference>
<gene>
    <name evidence="8" type="primary">xerA</name>
    <name evidence="8" type="ORF">ACFSYS_15975</name>
</gene>
<comment type="caution">
    <text evidence="8">The sequence shown here is derived from an EMBL/GenBank/DDBJ whole genome shotgun (WGS) entry which is preliminary data.</text>
</comment>
<dbReference type="PROSITE" id="PS51898">
    <property type="entry name" value="TYR_RECOMBINASE"/>
    <property type="match status" value="1"/>
</dbReference>
<dbReference type="Pfam" id="PF00589">
    <property type="entry name" value="Phage_integrase"/>
    <property type="match status" value="1"/>
</dbReference>
<dbReference type="SUPFAM" id="SSF56349">
    <property type="entry name" value="DNA breaking-rejoining enzymes"/>
    <property type="match status" value="1"/>
</dbReference>
<dbReference type="Gene3D" id="1.10.150.130">
    <property type="match status" value="1"/>
</dbReference>
<dbReference type="Proteomes" id="UP001597438">
    <property type="component" value="Unassembled WGS sequence"/>
</dbReference>
<feature type="domain" description="Tyr recombinase" evidence="6">
    <location>
        <begin position="186"/>
        <end position="358"/>
    </location>
</feature>
<evidence type="ECO:0000259" key="7">
    <source>
        <dbReference type="PROSITE" id="PS51900"/>
    </source>
</evidence>
<keyword evidence="4" id="KW-0233">DNA recombination</keyword>
<dbReference type="InterPro" id="IPR044068">
    <property type="entry name" value="CB"/>
</dbReference>
<reference evidence="9" key="1">
    <citation type="journal article" date="2019" name="Int. J. Syst. Evol. Microbiol.">
        <title>The Global Catalogue of Microorganisms (GCM) 10K type strain sequencing project: providing services to taxonomists for standard genome sequencing and annotation.</title>
        <authorList>
            <consortium name="The Broad Institute Genomics Platform"/>
            <consortium name="The Broad Institute Genome Sequencing Center for Infectious Disease"/>
            <person name="Wu L."/>
            <person name="Ma J."/>
        </authorList>
    </citation>
    <scope>NUCLEOTIDE SEQUENCE [LARGE SCALE GENOMIC DNA]</scope>
    <source>
        <strain evidence="9">KCTC 52925</strain>
    </source>
</reference>
<proteinExistence type="inferred from homology"/>
<dbReference type="EMBL" id="JBHUOJ010000034">
    <property type="protein sequence ID" value="MFD2834789.1"/>
    <property type="molecule type" value="Genomic_DNA"/>
</dbReference>
<evidence type="ECO:0000256" key="5">
    <source>
        <dbReference type="PROSITE-ProRule" id="PRU01248"/>
    </source>
</evidence>
<evidence type="ECO:0000256" key="3">
    <source>
        <dbReference type="ARBA" id="ARBA00023125"/>
    </source>
</evidence>
<evidence type="ECO:0000256" key="1">
    <source>
        <dbReference type="ARBA" id="ARBA00008857"/>
    </source>
</evidence>
<evidence type="ECO:0000313" key="8">
    <source>
        <dbReference type="EMBL" id="MFD2834789.1"/>
    </source>
</evidence>
<dbReference type="InterPro" id="IPR050090">
    <property type="entry name" value="Tyrosine_recombinase_XerCD"/>
</dbReference>
<dbReference type="PROSITE" id="PS51900">
    <property type="entry name" value="CB"/>
    <property type="match status" value="1"/>
</dbReference>
<comment type="similarity">
    <text evidence="1">Belongs to the 'phage' integrase family.</text>
</comment>
<dbReference type="InterPro" id="IPR013762">
    <property type="entry name" value="Integrase-like_cat_sf"/>
</dbReference>
<evidence type="ECO:0000313" key="9">
    <source>
        <dbReference type="Proteomes" id="UP001597438"/>
    </source>
</evidence>
<keyword evidence="9" id="KW-1185">Reference proteome</keyword>
<evidence type="ECO:0000256" key="2">
    <source>
        <dbReference type="ARBA" id="ARBA00022908"/>
    </source>
</evidence>